<organism evidence="3 4">
    <name type="scientific">Magnaporthiopsis poae (strain ATCC 64411 / 73-15)</name>
    <name type="common">Kentucky bluegrass fungus</name>
    <name type="synonym">Magnaporthe poae</name>
    <dbReference type="NCBI Taxonomy" id="644358"/>
    <lineage>
        <taxon>Eukaryota</taxon>
        <taxon>Fungi</taxon>
        <taxon>Dikarya</taxon>
        <taxon>Ascomycota</taxon>
        <taxon>Pezizomycotina</taxon>
        <taxon>Sordariomycetes</taxon>
        <taxon>Sordariomycetidae</taxon>
        <taxon>Magnaporthales</taxon>
        <taxon>Magnaporthaceae</taxon>
        <taxon>Magnaporthiopsis</taxon>
    </lineage>
</organism>
<accession>A0A0C4EER9</accession>
<name>A0A0C4EER9_MAGP6</name>
<dbReference type="VEuPathDB" id="FungiDB:MAPG_11248"/>
<proteinExistence type="predicted"/>
<dbReference type="Proteomes" id="UP000011715">
    <property type="component" value="Unassembled WGS sequence"/>
</dbReference>
<evidence type="ECO:0000313" key="3">
    <source>
        <dbReference type="EnsemblFungi" id="MAPG_11248T0"/>
    </source>
</evidence>
<evidence type="ECO:0000256" key="1">
    <source>
        <dbReference type="SAM" id="MobiDB-lite"/>
    </source>
</evidence>
<reference evidence="2" key="3">
    <citation type="submission" date="2011-03" db="EMBL/GenBank/DDBJ databases">
        <title>Annotation of Magnaporthe poae ATCC 64411.</title>
        <authorList>
            <person name="Ma L.-J."/>
            <person name="Dead R."/>
            <person name="Young S.K."/>
            <person name="Zeng Q."/>
            <person name="Gargeya S."/>
            <person name="Fitzgerald M."/>
            <person name="Haas B."/>
            <person name="Abouelleil A."/>
            <person name="Alvarado L."/>
            <person name="Arachchi H.M."/>
            <person name="Berlin A."/>
            <person name="Brown A."/>
            <person name="Chapman S.B."/>
            <person name="Chen Z."/>
            <person name="Dunbar C."/>
            <person name="Freedman E."/>
            <person name="Gearin G."/>
            <person name="Gellesch M."/>
            <person name="Goldberg J."/>
            <person name="Griggs A."/>
            <person name="Gujja S."/>
            <person name="Heiman D."/>
            <person name="Howarth C."/>
            <person name="Larson L."/>
            <person name="Lui A."/>
            <person name="MacDonald P.J.P."/>
            <person name="Mehta T."/>
            <person name="Montmayeur A."/>
            <person name="Murphy C."/>
            <person name="Neiman D."/>
            <person name="Pearson M."/>
            <person name="Priest M."/>
            <person name="Roberts A."/>
            <person name="Saif S."/>
            <person name="Shea T."/>
            <person name="Shenoy N."/>
            <person name="Sisk P."/>
            <person name="Stolte C."/>
            <person name="Sykes S."/>
            <person name="Yandava C."/>
            <person name="Wortman J."/>
            <person name="Nusbaum C."/>
            <person name="Birren B."/>
        </authorList>
    </citation>
    <scope>NUCLEOTIDE SEQUENCE</scope>
    <source>
        <strain evidence="2">ATCC 64411</strain>
    </source>
</reference>
<evidence type="ECO:0000313" key="2">
    <source>
        <dbReference type="EMBL" id="KLU92302.1"/>
    </source>
</evidence>
<keyword evidence="4" id="KW-1185">Reference proteome</keyword>
<dbReference type="EMBL" id="ADBL01002768">
    <property type="status" value="NOT_ANNOTATED_CDS"/>
    <property type="molecule type" value="Genomic_DNA"/>
</dbReference>
<reference evidence="4" key="1">
    <citation type="submission" date="2010-05" db="EMBL/GenBank/DDBJ databases">
        <title>The genome sequence of Magnaporthe poae strain ATCC 64411.</title>
        <authorList>
            <person name="Ma L.-J."/>
            <person name="Dead R."/>
            <person name="Young S."/>
            <person name="Zeng Q."/>
            <person name="Koehrsen M."/>
            <person name="Alvarado L."/>
            <person name="Berlin A."/>
            <person name="Chapman S.B."/>
            <person name="Chen Z."/>
            <person name="Freedman E."/>
            <person name="Gellesch M."/>
            <person name="Goldberg J."/>
            <person name="Griggs A."/>
            <person name="Gujja S."/>
            <person name="Heilman E.R."/>
            <person name="Heiman D."/>
            <person name="Hepburn T."/>
            <person name="Howarth C."/>
            <person name="Jen D."/>
            <person name="Larson L."/>
            <person name="Mehta T."/>
            <person name="Neiman D."/>
            <person name="Pearson M."/>
            <person name="Roberts A."/>
            <person name="Saif S."/>
            <person name="Shea T."/>
            <person name="Shenoy N."/>
            <person name="Sisk P."/>
            <person name="Stolte C."/>
            <person name="Sykes S."/>
            <person name="Walk T."/>
            <person name="White J."/>
            <person name="Yandava C."/>
            <person name="Haas B."/>
            <person name="Nusbaum C."/>
            <person name="Birren B."/>
        </authorList>
    </citation>
    <scope>NUCLEOTIDE SEQUENCE [LARGE SCALE GENOMIC DNA]</scope>
    <source>
        <strain evidence="4">ATCC 64411 / 73-15</strain>
    </source>
</reference>
<dbReference type="EMBL" id="GL876980">
    <property type="protein sequence ID" value="KLU92302.1"/>
    <property type="molecule type" value="Genomic_DNA"/>
</dbReference>
<evidence type="ECO:0000313" key="4">
    <source>
        <dbReference type="Proteomes" id="UP000011715"/>
    </source>
</evidence>
<gene>
    <name evidence="2" type="ORF">MAPG_11248</name>
</gene>
<sequence length="122" mass="13628">MFKVRVMPETHGAILEYHGRKVAPYSKDCHKDRWLRAGSQKGPRVCGRDVMLENTCHSPVAGRPLLGSPALVCRKPQPTSHAHSAAQPDRGEKERHARLSIRFPIVNEVIDRYLSLDVIGAP</sequence>
<feature type="region of interest" description="Disordered" evidence="1">
    <location>
        <begin position="74"/>
        <end position="95"/>
    </location>
</feature>
<reference evidence="2" key="2">
    <citation type="submission" date="2010-05" db="EMBL/GenBank/DDBJ databases">
        <title>The Genome Sequence of Magnaporthe poae strain ATCC 64411.</title>
        <authorList>
            <consortium name="The Broad Institute Genome Sequencing Platform"/>
            <consortium name="Broad Institute Genome Sequencing Center for Infectious Disease"/>
            <person name="Ma L.-J."/>
            <person name="Dead R."/>
            <person name="Young S."/>
            <person name="Zeng Q."/>
            <person name="Koehrsen M."/>
            <person name="Alvarado L."/>
            <person name="Berlin A."/>
            <person name="Chapman S.B."/>
            <person name="Chen Z."/>
            <person name="Freedman E."/>
            <person name="Gellesch M."/>
            <person name="Goldberg J."/>
            <person name="Griggs A."/>
            <person name="Gujja S."/>
            <person name="Heilman E.R."/>
            <person name="Heiman D."/>
            <person name="Hepburn T."/>
            <person name="Howarth C."/>
            <person name="Jen D."/>
            <person name="Larson L."/>
            <person name="Mehta T."/>
            <person name="Neiman D."/>
            <person name="Pearson M."/>
            <person name="Roberts A."/>
            <person name="Saif S."/>
            <person name="Shea T."/>
            <person name="Shenoy N."/>
            <person name="Sisk P."/>
            <person name="Stolte C."/>
            <person name="Sykes S."/>
            <person name="Walk T."/>
            <person name="White J."/>
            <person name="Yandava C."/>
            <person name="Haas B."/>
            <person name="Nusbaum C."/>
            <person name="Birren B."/>
        </authorList>
    </citation>
    <scope>NUCLEOTIDE SEQUENCE</scope>
    <source>
        <strain evidence="2">ATCC 64411</strain>
    </source>
</reference>
<reference evidence="3" key="5">
    <citation type="submission" date="2015-06" db="UniProtKB">
        <authorList>
            <consortium name="EnsemblFungi"/>
        </authorList>
    </citation>
    <scope>IDENTIFICATION</scope>
    <source>
        <strain evidence="3">ATCC 64411</strain>
    </source>
</reference>
<dbReference type="EnsemblFungi" id="MAPG_11248T0">
    <property type="protein sequence ID" value="MAPG_11248T0"/>
    <property type="gene ID" value="MAPG_11248"/>
</dbReference>
<dbReference type="AlphaFoldDB" id="A0A0C4EER9"/>
<reference evidence="3" key="4">
    <citation type="journal article" date="2015" name="G3 (Bethesda)">
        <title>Genome sequences of three phytopathogenic species of the Magnaporthaceae family of fungi.</title>
        <authorList>
            <person name="Okagaki L.H."/>
            <person name="Nunes C.C."/>
            <person name="Sailsbery J."/>
            <person name="Clay B."/>
            <person name="Brown D."/>
            <person name="John T."/>
            <person name="Oh Y."/>
            <person name="Young N."/>
            <person name="Fitzgerald M."/>
            <person name="Haas B.J."/>
            <person name="Zeng Q."/>
            <person name="Young S."/>
            <person name="Adiconis X."/>
            <person name="Fan L."/>
            <person name="Levin J.Z."/>
            <person name="Mitchell T.K."/>
            <person name="Okubara P.A."/>
            <person name="Farman M.L."/>
            <person name="Kohn L.M."/>
            <person name="Birren B."/>
            <person name="Ma L.-J."/>
            <person name="Dean R.A."/>
        </authorList>
    </citation>
    <scope>NUCLEOTIDE SEQUENCE</scope>
    <source>
        <strain evidence="3">ATCC 64411 / 73-15</strain>
    </source>
</reference>
<protein>
    <submittedName>
        <fullName evidence="2 3">Uncharacterized protein</fullName>
    </submittedName>
</protein>